<reference evidence="2 3" key="1">
    <citation type="submission" date="2019-06" db="EMBL/GenBank/DDBJ databases">
        <title>Draft genome sequence of the filamentous fungus Phialemoniopsis curvata isolated from diesel fuel.</title>
        <authorList>
            <person name="Varaljay V.A."/>
            <person name="Lyon W.J."/>
            <person name="Crouch A.L."/>
            <person name="Drake C.E."/>
            <person name="Hollomon J.M."/>
            <person name="Nadeau L.J."/>
            <person name="Nunn H.S."/>
            <person name="Stevenson B.S."/>
            <person name="Bojanowski C.L."/>
            <person name="Crookes-Goodson W.J."/>
        </authorList>
    </citation>
    <scope>NUCLEOTIDE SEQUENCE [LARGE SCALE GENOMIC DNA]</scope>
    <source>
        <strain evidence="2 3">D216</strain>
    </source>
</reference>
<proteinExistence type="predicted"/>
<dbReference type="Gene3D" id="2.30.40.10">
    <property type="entry name" value="Urease, subunit C, domain 1"/>
    <property type="match status" value="1"/>
</dbReference>
<dbReference type="EMBL" id="SKBQ01000015">
    <property type="protein sequence ID" value="TPX16907.1"/>
    <property type="molecule type" value="Genomic_DNA"/>
</dbReference>
<protein>
    <recommendedName>
        <fullName evidence="1">Amidohydrolase-related domain-containing protein</fullName>
    </recommendedName>
</protein>
<dbReference type="PANTHER" id="PTHR43135">
    <property type="entry name" value="ALPHA-D-RIBOSE 1-METHYLPHOSPHONATE 5-TRIPHOSPHATE DIPHOSPHATASE"/>
    <property type="match status" value="1"/>
</dbReference>
<dbReference type="OrthoDB" id="194468at2759"/>
<dbReference type="Proteomes" id="UP000319257">
    <property type="component" value="Unassembled WGS sequence"/>
</dbReference>
<evidence type="ECO:0000259" key="1">
    <source>
        <dbReference type="Pfam" id="PF01979"/>
    </source>
</evidence>
<dbReference type="InterPro" id="IPR051781">
    <property type="entry name" value="Metallo-dep_Hydrolase"/>
</dbReference>
<dbReference type="STRING" id="1093900.A0A507BAL0"/>
<dbReference type="Pfam" id="PF01979">
    <property type="entry name" value="Amidohydro_1"/>
    <property type="match status" value="1"/>
</dbReference>
<gene>
    <name evidence="2" type="ORF">E0L32_003469</name>
</gene>
<dbReference type="RefSeq" id="XP_030998618.1">
    <property type="nucleotide sequence ID" value="XM_031137772.1"/>
</dbReference>
<dbReference type="Gene3D" id="3.20.20.140">
    <property type="entry name" value="Metal-dependent hydrolases"/>
    <property type="match status" value="1"/>
</dbReference>
<dbReference type="CDD" id="cd01299">
    <property type="entry name" value="Met_dep_hydrolase_A"/>
    <property type="match status" value="1"/>
</dbReference>
<dbReference type="InterPro" id="IPR032466">
    <property type="entry name" value="Metal_Hydrolase"/>
</dbReference>
<accession>A0A507BAL0</accession>
<dbReference type="GO" id="GO:0016810">
    <property type="term" value="F:hydrolase activity, acting on carbon-nitrogen (but not peptide) bonds"/>
    <property type="evidence" value="ECO:0007669"/>
    <property type="project" value="InterPro"/>
</dbReference>
<sequence length="418" mass="45236">MTITYRAARLLTSSDAEIIQDGVVVVDGELITAVGPWSTVSTSLGNSQVKDLGDVTLMPGLFDCHVHLQLDPTGMSTTKVTLTDEELLPLMAKHAAKLLDAGVTTARDLGSRGLTVITIRDRIARHEIPGPRMQCANAPLTVPGGHACSMGGECQGVEQCRQLVRQHKAEGADLIKAMATGGFLTPGTHVWEARYSQEEMDAMADEARKCGLPITTHAIGTEGIERAVEARFNCIEHCSFLSTNRRAKFEPEIAKKMVEYNVSVCPTMNTACSHDNYFCPWDAREAVMEVLGSLRKAGVNVVVGTDSGIGHCHFERYADGLFAMADAGFTTREIIAAATEKAARVCRLEGVTGKLARGLAADLAAFAGNPLEDIKAFEHPRFVMARGEEYKQQPIPPREDLTEIKDQVIKMLRDGAGI</sequence>
<name>A0A507BAL0_9PEZI</name>
<dbReference type="AlphaFoldDB" id="A0A507BAL0"/>
<dbReference type="GeneID" id="41970916"/>
<dbReference type="SUPFAM" id="SSF51338">
    <property type="entry name" value="Composite domain of metallo-dependent hydrolases"/>
    <property type="match status" value="2"/>
</dbReference>
<organism evidence="2 3">
    <name type="scientific">Thyridium curvatum</name>
    <dbReference type="NCBI Taxonomy" id="1093900"/>
    <lineage>
        <taxon>Eukaryota</taxon>
        <taxon>Fungi</taxon>
        <taxon>Dikarya</taxon>
        <taxon>Ascomycota</taxon>
        <taxon>Pezizomycotina</taxon>
        <taxon>Sordariomycetes</taxon>
        <taxon>Sordariomycetidae</taxon>
        <taxon>Thyridiales</taxon>
        <taxon>Thyridiaceae</taxon>
        <taxon>Thyridium</taxon>
    </lineage>
</organism>
<comment type="caution">
    <text evidence="2">The sequence shown here is derived from an EMBL/GenBank/DDBJ whole genome shotgun (WGS) entry which is preliminary data.</text>
</comment>
<dbReference type="InParanoid" id="A0A507BAL0"/>
<keyword evidence="3" id="KW-1185">Reference proteome</keyword>
<dbReference type="InterPro" id="IPR006680">
    <property type="entry name" value="Amidohydro-rel"/>
</dbReference>
<dbReference type="InterPro" id="IPR011059">
    <property type="entry name" value="Metal-dep_hydrolase_composite"/>
</dbReference>
<dbReference type="PANTHER" id="PTHR43135:SF3">
    <property type="entry name" value="ALPHA-D-RIBOSE 1-METHYLPHOSPHONATE 5-TRIPHOSPHATE DIPHOSPHATASE"/>
    <property type="match status" value="1"/>
</dbReference>
<dbReference type="InterPro" id="IPR057744">
    <property type="entry name" value="OTAase-like"/>
</dbReference>
<dbReference type="SUPFAM" id="SSF51556">
    <property type="entry name" value="Metallo-dependent hydrolases"/>
    <property type="match status" value="1"/>
</dbReference>
<feature type="domain" description="Amidohydrolase-related" evidence="1">
    <location>
        <begin position="56"/>
        <end position="387"/>
    </location>
</feature>
<evidence type="ECO:0000313" key="2">
    <source>
        <dbReference type="EMBL" id="TPX16907.1"/>
    </source>
</evidence>
<evidence type="ECO:0000313" key="3">
    <source>
        <dbReference type="Proteomes" id="UP000319257"/>
    </source>
</evidence>